<comment type="caution">
    <text evidence="1">The sequence shown here is derived from an EMBL/GenBank/DDBJ whole genome shotgun (WGS) entry which is preliminary data.</text>
</comment>
<protein>
    <submittedName>
        <fullName evidence="1">10687_t:CDS:1</fullName>
    </submittedName>
</protein>
<organism evidence="1 2">
    <name type="scientific">Racocetra persica</name>
    <dbReference type="NCBI Taxonomy" id="160502"/>
    <lineage>
        <taxon>Eukaryota</taxon>
        <taxon>Fungi</taxon>
        <taxon>Fungi incertae sedis</taxon>
        <taxon>Mucoromycota</taxon>
        <taxon>Glomeromycotina</taxon>
        <taxon>Glomeromycetes</taxon>
        <taxon>Diversisporales</taxon>
        <taxon>Gigasporaceae</taxon>
        <taxon>Racocetra</taxon>
    </lineage>
</organism>
<proteinExistence type="predicted"/>
<evidence type="ECO:0000313" key="1">
    <source>
        <dbReference type="EMBL" id="CAG8776094.1"/>
    </source>
</evidence>
<feature type="non-terminal residue" evidence="1">
    <location>
        <position position="1"/>
    </location>
</feature>
<gene>
    <name evidence="1" type="ORF">RPERSI_LOCUS16974</name>
</gene>
<keyword evidence="2" id="KW-1185">Reference proteome</keyword>
<dbReference type="Proteomes" id="UP000789920">
    <property type="component" value="Unassembled WGS sequence"/>
</dbReference>
<reference evidence="1" key="1">
    <citation type="submission" date="2021-06" db="EMBL/GenBank/DDBJ databases">
        <authorList>
            <person name="Kallberg Y."/>
            <person name="Tangrot J."/>
            <person name="Rosling A."/>
        </authorList>
    </citation>
    <scope>NUCLEOTIDE SEQUENCE</scope>
    <source>
        <strain evidence="1">MA461A</strain>
    </source>
</reference>
<name>A0ACA9R4A2_9GLOM</name>
<feature type="non-terminal residue" evidence="1">
    <location>
        <position position="40"/>
    </location>
</feature>
<sequence>VTWMPTKVIARESTVDSNVDTDNALGEEAKSFIANNNMIK</sequence>
<accession>A0ACA9R4A2</accession>
<evidence type="ECO:0000313" key="2">
    <source>
        <dbReference type="Proteomes" id="UP000789920"/>
    </source>
</evidence>
<dbReference type="EMBL" id="CAJVQC010042795">
    <property type="protein sequence ID" value="CAG8776094.1"/>
    <property type="molecule type" value="Genomic_DNA"/>
</dbReference>